<accession>A0A6J5LFH4</accession>
<dbReference type="EMBL" id="LR796262">
    <property type="protein sequence ID" value="CAB4132392.1"/>
    <property type="molecule type" value="Genomic_DNA"/>
</dbReference>
<proteinExistence type="predicted"/>
<gene>
    <name evidence="1" type="ORF">UFOVP261_14</name>
</gene>
<organism evidence="1">
    <name type="scientific">uncultured Caudovirales phage</name>
    <dbReference type="NCBI Taxonomy" id="2100421"/>
    <lineage>
        <taxon>Viruses</taxon>
        <taxon>Duplodnaviria</taxon>
        <taxon>Heunggongvirae</taxon>
        <taxon>Uroviricota</taxon>
        <taxon>Caudoviricetes</taxon>
        <taxon>Peduoviridae</taxon>
        <taxon>Maltschvirus</taxon>
        <taxon>Maltschvirus maltsch</taxon>
    </lineage>
</organism>
<evidence type="ECO:0000313" key="1">
    <source>
        <dbReference type="EMBL" id="CAB4132392.1"/>
    </source>
</evidence>
<protein>
    <submittedName>
        <fullName evidence="1">Uncharacterized protein</fullName>
    </submittedName>
</protein>
<sequence length="53" mass="6417">MDKILLKQAQRIIDHIIETKPEDVDWAFVERYRELLNKHLERTNAKKNKKNSV</sequence>
<reference evidence="1" key="1">
    <citation type="submission" date="2020-04" db="EMBL/GenBank/DDBJ databases">
        <authorList>
            <person name="Chiriac C."/>
            <person name="Salcher M."/>
            <person name="Ghai R."/>
            <person name="Kavagutti S V."/>
        </authorList>
    </citation>
    <scope>NUCLEOTIDE SEQUENCE</scope>
</reference>
<name>A0A6J5LFH4_9CAUD</name>